<evidence type="ECO:0000313" key="3">
    <source>
        <dbReference type="EMBL" id="AJG17563.1"/>
    </source>
</evidence>
<gene>
    <name evidence="3" type="ORF">RR42_m0148</name>
</gene>
<proteinExistence type="predicted"/>
<accession>A0A0C4Y436</accession>
<evidence type="ECO:0000256" key="1">
    <source>
        <dbReference type="SAM" id="MobiDB-lite"/>
    </source>
</evidence>
<reference evidence="3 4" key="1">
    <citation type="journal article" date="2015" name="Genome Announc.">
        <title>Complete Genome Sequence of Cupriavidus basilensis 4G11, Isolated from the Oak Ridge Field Research Center Site.</title>
        <authorList>
            <person name="Ray J."/>
            <person name="Waters R.J."/>
            <person name="Skerker J.M."/>
            <person name="Kuehl J.V."/>
            <person name="Price M.N."/>
            <person name="Huang J."/>
            <person name="Chakraborty R."/>
            <person name="Arkin A.P."/>
            <person name="Deutschbauer A."/>
        </authorList>
    </citation>
    <scope>NUCLEOTIDE SEQUENCE [LARGE SCALE GENOMIC DNA]</scope>
    <source>
        <strain evidence="3">4G11</strain>
    </source>
</reference>
<feature type="region of interest" description="Disordered" evidence="1">
    <location>
        <begin position="55"/>
        <end position="142"/>
    </location>
</feature>
<dbReference type="InterPro" id="IPR021457">
    <property type="entry name" value="DUF3108"/>
</dbReference>
<feature type="compositionally biased region" description="Pro residues" evidence="1">
    <location>
        <begin position="55"/>
        <end position="84"/>
    </location>
</feature>
<evidence type="ECO:0000256" key="2">
    <source>
        <dbReference type="SAM" id="Phobius"/>
    </source>
</evidence>
<dbReference type="KEGG" id="cbw:RR42_m0148"/>
<evidence type="ECO:0000313" key="4">
    <source>
        <dbReference type="Proteomes" id="UP000031843"/>
    </source>
</evidence>
<feature type="compositionally biased region" description="Low complexity" evidence="1">
    <location>
        <begin position="103"/>
        <end position="142"/>
    </location>
</feature>
<feature type="transmembrane region" description="Helical" evidence="2">
    <location>
        <begin position="21"/>
        <end position="42"/>
    </location>
</feature>
<protein>
    <submittedName>
        <fullName evidence="3">Putative PROLIN-rich signal peptide protein</fullName>
    </submittedName>
</protein>
<dbReference type="STRING" id="68895.RR42_m0148"/>
<dbReference type="AlphaFoldDB" id="A0A0C4Y436"/>
<name>A0A0C4Y436_9BURK</name>
<sequence length="360" mass="38835">MVAARRAGRTALTRKPTSRRLRWAVALALVLAAHLLAVLGLLHMPGLPRDPTAPPPLEAILLPPPAPPAPVAPPRPAPAAPKRPPAARVEPTITPTPEPPVAAPAAPEAPALLATPGAGPSMASAAGGAGSSAAPASAPAAAPPDNVRYAAPPSTLLHYASFVNGVQNPDGLIRWQHDGAHYQLAVETRVLWFRFAFHSTGALDERGLAPERYEESRRNRVEAARFDRAAGMLVFEGRGKQEPLPAAGQDRFSVFLQMVGLVRGNPQRYATPGVTETFDVADTRDLEPMQVQYVGEEDVDTGHGLVRAKHFVRLPRHANDRRRVEVWLAQSLQWMPVKLRQTEPDGTQIELVYRDSEPLR</sequence>
<keyword evidence="4" id="KW-1185">Reference proteome</keyword>
<dbReference type="Proteomes" id="UP000031843">
    <property type="component" value="Chromosome main"/>
</dbReference>
<organism evidence="3 4">
    <name type="scientific">Cupriavidus basilensis</name>
    <dbReference type="NCBI Taxonomy" id="68895"/>
    <lineage>
        <taxon>Bacteria</taxon>
        <taxon>Pseudomonadati</taxon>
        <taxon>Pseudomonadota</taxon>
        <taxon>Betaproteobacteria</taxon>
        <taxon>Burkholderiales</taxon>
        <taxon>Burkholderiaceae</taxon>
        <taxon>Cupriavidus</taxon>
    </lineage>
</organism>
<keyword evidence="2" id="KW-0812">Transmembrane</keyword>
<dbReference type="EMBL" id="CP010536">
    <property type="protein sequence ID" value="AJG17563.1"/>
    <property type="molecule type" value="Genomic_DNA"/>
</dbReference>
<dbReference type="Pfam" id="PF11306">
    <property type="entry name" value="DUF3108"/>
    <property type="match status" value="1"/>
</dbReference>
<keyword evidence="2" id="KW-1133">Transmembrane helix</keyword>
<keyword evidence="2" id="KW-0472">Membrane</keyword>